<dbReference type="SUPFAM" id="SSF52266">
    <property type="entry name" value="SGNH hydrolase"/>
    <property type="match status" value="1"/>
</dbReference>
<evidence type="ECO:0000256" key="1">
    <source>
        <dbReference type="SAM" id="SignalP"/>
    </source>
</evidence>
<feature type="chain" id="PRO_5041300677" description="GDSL-like Lipase/Acylhydrolase" evidence="1">
    <location>
        <begin position="23"/>
        <end position="420"/>
    </location>
</feature>
<reference evidence="2" key="1">
    <citation type="submission" date="2022-08" db="EMBL/GenBank/DDBJ databases">
        <title>Draft genome sequencing of Roseisolibacter agri AW1220.</title>
        <authorList>
            <person name="Tobiishi Y."/>
            <person name="Tonouchi A."/>
        </authorList>
    </citation>
    <scope>NUCLEOTIDE SEQUENCE</scope>
    <source>
        <strain evidence="2">AW1220</strain>
    </source>
</reference>
<feature type="signal peptide" evidence="1">
    <location>
        <begin position="1"/>
        <end position="22"/>
    </location>
</feature>
<evidence type="ECO:0008006" key="4">
    <source>
        <dbReference type="Google" id="ProtNLM"/>
    </source>
</evidence>
<dbReference type="InterPro" id="IPR036514">
    <property type="entry name" value="SGNH_hydro_sf"/>
</dbReference>
<dbReference type="EMBL" id="BRXS01000005">
    <property type="protein sequence ID" value="GLC27155.1"/>
    <property type="molecule type" value="Genomic_DNA"/>
</dbReference>
<protein>
    <recommendedName>
        <fullName evidence="4">GDSL-like Lipase/Acylhydrolase</fullName>
    </recommendedName>
</protein>
<name>A0AA37Q5W7_9BACT</name>
<sequence length="420" mass="42572">MRTSTFSRALPVAAVVLAGACAKDPELLLAPAPPATANAAFMSRYVAIGNSITAGYQSGGINDSTQRRAYPALIARALGTSYSAPFLTGPGCAPLPDAITAFQAAAGTFTRPSTVCARTSTTTFLNNVAVPGANSANVTNAPGSSGNPLTTLILGGRTQVELAAAEDPTFVSVWIGNNDVLGSALGGDTTNATPVATFTANYDRILAGLANTPAVQEKHGLLIGVVNVTNVPSVFTAQAIVNNIGGFRTAFEQGFLRNGRTLQILPNCTATTTAGVSVGYLLTVAAAAQALPANQAIPFACAPITIPGAGTIGTSGILDAAETAALSTRVAAYNAYIAQRAAALGWAYYDPNTTLARLKQNPAVISPIPNLTSTAAPYGTALSFDGIHPSASAHVEIANDIIRAINAKYGSSIPLATALP</sequence>
<evidence type="ECO:0000313" key="3">
    <source>
        <dbReference type="Proteomes" id="UP001161325"/>
    </source>
</evidence>
<gene>
    <name evidence="2" type="ORF">rosag_36680</name>
</gene>
<keyword evidence="1" id="KW-0732">Signal</keyword>
<dbReference type="AlphaFoldDB" id="A0AA37Q5W7"/>
<dbReference type="InterPro" id="IPR001087">
    <property type="entry name" value="GDSL"/>
</dbReference>
<proteinExistence type="predicted"/>
<dbReference type="Pfam" id="PF00657">
    <property type="entry name" value="Lipase_GDSL"/>
    <property type="match status" value="1"/>
</dbReference>
<dbReference type="RefSeq" id="WP_284351601.1">
    <property type="nucleotide sequence ID" value="NZ_BRXS01000005.1"/>
</dbReference>
<dbReference type="PROSITE" id="PS51257">
    <property type="entry name" value="PROKAR_LIPOPROTEIN"/>
    <property type="match status" value="1"/>
</dbReference>
<evidence type="ECO:0000313" key="2">
    <source>
        <dbReference type="EMBL" id="GLC27155.1"/>
    </source>
</evidence>
<accession>A0AA37Q5W7</accession>
<comment type="caution">
    <text evidence="2">The sequence shown here is derived from an EMBL/GenBank/DDBJ whole genome shotgun (WGS) entry which is preliminary data.</text>
</comment>
<dbReference type="GO" id="GO:0016788">
    <property type="term" value="F:hydrolase activity, acting on ester bonds"/>
    <property type="evidence" value="ECO:0007669"/>
    <property type="project" value="InterPro"/>
</dbReference>
<organism evidence="2 3">
    <name type="scientific">Roseisolibacter agri</name>
    <dbReference type="NCBI Taxonomy" id="2014610"/>
    <lineage>
        <taxon>Bacteria</taxon>
        <taxon>Pseudomonadati</taxon>
        <taxon>Gemmatimonadota</taxon>
        <taxon>Gemmatimonadia</taxon>
        <taxon>Gemmatimonadales</taxon>
        <taxon>Gemmatimonadaceae</taxon>
        <taxon>Roseisolibacter</taxon>
    </lineage>
</organism>
<dbReference type="Gene3D" id="3.40.50.1110">
    <property type="entry name" value="SGNH hydrolase"/>
    <property type="match status" value="2"/>
</dbReference>
<keyword evidence="3" id="KW-1185">Reference proteome</keyword>
<dbReference type="Proteomes" id="UP001161325">
    <property type="component" value="Unassembled WGS sequence"/>
</dbReference>